<evidence type="ECO:0000313" key="1">
    <source>
        <dbReference type="EMBL" id="WZN48606.1"/>
    </source>
</evidence>
<accession>A0ABZ2Z8Q2</accession>
<sequence>MKESRKGRSVDSSVAVNLDSLVPEVKTAALQGDGINIYVSITFLQNRFECFSDWGKQEMKCFWRFIQKLKGRNWKDLVHSGEELINRAWE</sequence>
<proteinExistence type="predicted"/>
<protein>
    <submittedName>
        <fullName evidence="1">Uncharacterized protein</fullName>
    </submittedName>
</protein>
<organism evidence="1 2">
    <name type="scientific">Chitinophaga caseinilytica</name>
    <dbReference type="NCBI Taxonomy" id="2267521"/>
    <lineage>
        <taxon>Bacteria</taxon>
        <taxon>Pseudomonadati</taxon>
        <taxon>Bacteroidota</taxon>
        <taxon>Chitinophagia</taxon>
        <taxon>Chitinophagales</taxon>
        <taxon>Chitinophagaceae</taxon>
        <taxon>Chitinophaga</taxon>
    </lineage>
</organism>
<dbReference type="RefSeq" id="WP_341843196.1">
    <property type="nucleotide sequence ID" value="NZ_CP149792.1"/>
</dbReference>
<name>A0ABZ2Z8Q2_9BACT</name>
<keyword evidence="2" id="KW-1185">Reference proteome</keyword>
<dbReference type="EMBL" id="CP150096">
    <property type="protein sequence ID" value="WZN48606.1"/>
    <property type="molecule type" value="Genomic_DNA"/>
</dbReference>
<reference evidence="1 2" key="1">
    <citation type="submission" date="2024-03" db="EMBL/GenBank/DDBJ databases">
        <title>Chitinophaga caseinilytica sp. nov., a casein hydrolysing bacterium isolated from forest soil.</title>
        <authorList>
            <person name="Lee D.S."/>
            <person name="Han D.M."/>
            <person name="Baek J.H."/>
            <person name="Choi D.G."/>
            <person name="Jeon J.H."/>
            <person name="Jeon C.O."/>
        </authorList>
    </citation>
    <scope>NUCLEOTIDE SEQUENCE [LARGE SCALE GENOMIC DNA]</scope>
    <source>
        <strain evidence="1 2">KACC 19118</strain>
    </source>
</reference>
<gene>
    <name evidence="1" type="ORF">WJU22_10515</name>
</gene>
<dbReference type="Proteomes" id="UP001449657">
    <property type="component" value="Chromosome"/>
</dbReference>
<evidence type="ECO:0000313" key="2">
    <source>
        <dbReference type="Proteomes" id="UP001449657"/>
    </source>
</evidence>